<dbReference type="AlphaFoldDB" id="A0A123TN09"/>
<gene>
    <name evidence="1" type="ORF">ERS132431_01589</name>
</gene>
<organism evidence="1 2">
    <name type="scientific">Streptococcus suis</name>
    <dbReference type="NCBI Taxonomy" id="1307"/>
    <lineage>
        <taxon>Bacteria</taxon>
        <taxon>Bacillati</taxon>
        <taxon>Bacillota</taxon>
        <taxon>Bacilli</taxon>
        <taxon>Lactobacillales</taxon>
        <taxon>Streptococcaceae</taxon>
        <taxon>Streptococcus</taxon>
    </lineage>
</organism>
<sequence>MNLLTPVRLTGVLQGENQMKLNVELSRFRVKEGKSVLVDEWMAFLNKHMEDTLLTLEGEKMYVETIFREVLDGREYLYWYSVQAEGGIEVEDSESYIDKKHLEYWNECIDSSYNMVDLEPQVVMIPKPIYKTMEELDRQYDEAFKK</sequence>
<protein>
    <submittedName>
        <fullName evidence="1">Uncharacterized protein</fullName>
    </submittedName>
</protein>
<proteinExistence type="predicted"/>
<accession>A0A123TN09</accession>
<dbReference type="InterPro" id="IPR046174">
    <property type="entry name" value="DUF6176"/>
</dbReference>
<dbReference type="Proteomes" id="UP000071533">
    <property type="component" value="Unassembled WGS sequence"/>
</dbReference>
<reference evidence="1 2" key="1">
    <citation type="submission" date="2016-02" db="EMBL/GenBank/DDBJ databases">
        <authorList>
            <consortium name="Pathogen Informatics"/>
        </authorList>
    </citation>
    <scope>NUCLEOTIDE SEQUENCE [LARGE SCALE GENOMIC DNA]</scope>
    <source>
        <strain evidence="1 2">LSS69</strain>
    </source>
</reference>
<name>A0A123TN09_STRSU</name>
<dbReference type="EMBL" id="FIHS01000020">
    <property type="protein sequence ID" value="CYV46820.1"/>
    <property type="molecule type" value="Genomic_DNA"/>
</dbReference>
<dbReference type="Pfam" id="PF19673">
    <property type="entry name" value="DUF6176"/>
    <property type="match status" value="1"/>
</dbReference>
<evidence type="ECO:0000313" key="1">
    <source>
        <dbReference type="EMBL" id="CYV46820.1"/>
    </source>
</evidence>
<evidence type="ECO:0000313" key="2">
    <source>
        <dbReference type="Proteomes" id="UP000071533"/>
    </source>
</evidence>